<accession>A0A914ZGN0</accession>
<dbReference type="Proteomes" id="UP000887569">
    <property type="component" value="Unplaced"/>
</dbReference>
<dbReference type="PANTHER" id="PTHR35450:SF2">
    <property type="entry name" value="REVERSE TRANSCRIPTASE DOMAIN-CONTAINING PROTEIN"/>
    <property type="match status" value="1"/>
</dbReference>
<reference evidence="3" key="1">
    <citation type="submission" date="2022-11" db="UniProtKB">
        <authorList>
            <consortium name="WormBaseParasite"/>
        </authorList>
    </citation>
    <scope>IDENTIFICATION</scope>
</reference>
<organism evidence="2 3">
    <name type="scientific">Parascaris univalens</name>
    <name type="common">Nematode worm</name>
    <dbReference type="NCBI Taxonomy" id="6257"/>
    <lineage>
        <taxon>Eukaryota</taxon>
        <taxon>Metazoa</taxon>
        <taxon>Ecdysozoa</taxon>
        <taxon>Nematoda</taxon>
        <taxon>Chromadorea</taxon>
        <taxon>Rhabditida</taxon>
        <taxon>Spirurina</taxon>
        <taxon>Ascaridomorpha</taxon>
        <taxon>Ascaridoidea</taxon>
        <taxon>Ascarididae</taxon>
        <taxon>Parascaris</taxon>
    </lineage>
</organism>
<dbReference type="PANTHER" id="PTHR35450">
    <property type="entry name" value="REVERSE TRANSCRIPTASE DOMAIN-CONTAINING PROTEIN"/>
    <property type="match status" value="1"/>
</dbReference>
<evidence type="ECO:0000313" key="2">
    <source>
        <dbReference type="Proteomes" id="UP000887569"/>
    </source>
</evidence>
<evidence type="ECO:0000313" key="3">
    <source>
        <dbReference type="WBParaSite" id="PgB03_g011_t01"/>
    </source>
</evidence>
<dbReference type="WBParaSite" id="PgB03_g011_t01">
    <property type="protein sequence ID" value="PgB03_g011_t01"/>
    <property type="gene ID" value="PgB03_g011"/>
</dbReference>
<name>A0A914ZGN0_PARUN</name>
<keyword evidence="2" id="KW-1185">Reference proteome</keyword>
<keyword evidence="1" id="KW-0175">Coiled coil</keyword>
<proteinExistence type="predicted"/>
<feature type="coiled-coil region" evidence="1">
    <location>
        <begin position="65"/>
        <end position="92"/>
    </location>
</feature>
<dbReference type="AlphaFoldDB" id="A0A914ZGN0"/>
<protein>
    <submittedName>
        <fullName evidence="3">Uncharacterized protein</fullName>
    </submittedName>
</protein>
<evidence type="ECO:0000256" key="1">
    <source>
        <dbReference type="SAM" id="Coils"/>
    </source>
</evidence>
<sequence length="319" mass="37154">MKEVKSTKAPKIGFGGRQRRNWTVRGWLIRLITHELKRRSRKVPPTTRNLKSIKELVNRCGTRSTAMLIRRLEQAKQELELIRNRISLREQEIKRKLLRKEFPKRPSLQVLMQYGEGESRGNKSAGKQPRMSAVLKYWKSIIGKPKSFDVSQAKYLEMWRERRKAVYPKDALVPKSELGNLYQEALKKAMPFKAVGPDGIYAYWWKNLPTAGRLLEENIVEWLYDGKVSSKWLMKGRTVLIPKKDDLRLPQNYRPITCLNTCYKLLMATTAKVLQAHLEKGDALSKEQRALRKKEWGCTHAILLDRAVATDATSQRNRR</sequence>